<dbReference type="PROSITE" id="PS00893">
    <property type="entry name" value="NUDIX_BOX"/>
    <property type="match status" value="1"/>
</dbReference>
<dbReference type="InterPro" id="IPR000086">
    <property type="entry name" value="NUDIX_hydrolase_dom"/>
</dbReference>
<name>A0A1Q5Q2E4_9ACTO</name>
<proteinExistence type="inferred from homology"/>
<comment type="similarity">
    <text evidence="1">Belongs to the Nudix hydrolase family.</text>
</comment>
<dbReference type="GO" id="GO:0016787">
    <property type="term" value="F:hydrolase activity"/>
    <property type="evidence" value="ECO:0007669"/>
    <property type="project" value="UniProtKB-KW"/>
</dbReference>
<keyword evidence="5" id="KW-1185">Reference proteome</keyword>
<evidence type="ECO:0000256" key="2">
    <source>
        <dbReference type="ARBA" id="ARBA00022801"/>
    </source>
</evidence>
<dbReference type="PANTHER" id="PTHR43736">
    <property type="entry name" value="ADP-RIBOSE PYROPHOSPHATASE"/>
    <property type="match status" value="1"/>
</dbReference>
<sequence>MPHIFTQPGGHDQTVSAFIFRTDCAEPRILVHRHRKLRGLLQVGGHIEPTENPWQALVREVKEESGYRIRHLKVFQPAPPPTFDYPGFTAHPLPALVNTHQVGGDHFHSDLAYALLAESEPAGRPAEGESTDLRWVSLAEWEVDPYRIDNAVATARYLAEHILGTWQPYPADDFTRATSRAT</sequence>
<dbReference type="PROSITE" id="PS51462">
    <property type="entry name" value="NUDIX"/>
    <property type="match status" value="1"/>
</dbReference>
<dbReference type="PANTHER" id="PTHR43736:SF1">
    <property type="entry name" value="DIHYDRONEOPTERIN TRIPHOSPHATE DIPHOSPHATASE"/>
    <property type="match status" value="1"/>
</dbReference>
<dbReference type="InterPro" id="IPR015797">
    <property type="entry name" value="NUDIX_hydrolase-like_dom_sf"/>
</dbReference>
<dbReference type="EMBL" id="MQVR01000030">
    <property type="protein sequence ID" value="OKL54024.1"/>
    <property type="molecule type" value="Genomic_DNA"/>
</dbReference>
<accession>A0A1Q5Q2E4</accession>
<evidence type="ECO:0000313" key="5">
    <source>
        <dbReference type="Proteomes" id="UP000185628"/>
    </source>
</evidence>
<dbReference type="Pfam" id="PF00293">
    <property type="entry name" value="NUDIX"/>
    <property type="match status" value="1"/>
</dbReference>
<protein>
    <recommendedName>
        <fullName evidence="3">Nudix hydrolase domain-containing protein</fullName>
    </recommendedName>
</protein>
<keyword evidence="2" id="KW-0378">Hydrolase</keyword>
<evidence type="ECO:0000313" key="4">
    <source>
        <dbReference type="EMBL" id="OKL54024.1"/>
    </source>
</evidence>
<dbReference type="SUPFAM" id="SSF55811">
    <property type="entry name" value="Nudix"/>
    <property type="match status" value="1"/>
</dbReference>
<dbReference type="Gene3D" id="3.90.79.10">
    <property type="entry name" value="Nucleoside Triphosphate Pyrophosphohydrolase"/>
    <property type="match status" value="1"/>
</dbReference>
<reference evidence="5" key="1">
    <citation type="submission" date="2016-12" db="EMBL/GenBank/DDBJ databases">
        <authorList>
            <person name="Meng X."/>
        </authorList>
    </citation>
    <scope>NUCLEOTIDE SEQUENCE [LARGE SCALE GENOMIC DNA]</scope>
    <source>
        <strain evidence="5">DSM 19116</strain>
    </source>
</reference>
<comment type="caution">
    <text evidence="4">The sequence shown here is derived from an EMBL/GenBank/DDBJ whole genome shotgun (WGS) entry which is preliminary data.</text>
</comment>
<dbReference type="InterPro" id="IPR020084">
    <property type="entry name" value="NUDIX_hydrolase_CS"/>
</dbReference>
<organism evidence="4 5">
    <name type="scientific">Bowdeniella nasicola</name>
    <dbReference type="NCBI Taxonomy" id="208480"/>
    <lineage>
        <taxon>Bacteria</taxon>
        <taxon>Bacillati</taxon>
        <taxon>Actinomycetota</taxon>
        <taxon>Actinomycetes</taxon>
        <taxon>Actinomycetales</taxon>
        <taxon>Actinomycetaceae</taxon>
        <taxon>Bowdeniella</taxon>
    </lineage>
</organism>
<dbReference type="OrthoDB" id="129709at2"/>
<evidence type="ECO:0000259" key="3">
    <source>
        <dbReference type="PROSITE" id="PS51462"/>
    </source>
</evidence>
<gene>
    <name evidence="4" type="ORF">BSZ39_06355</name>
</gene>
<dbReference type="RefSeq" id="WP_073716535.1">
    <property type="nucleotide sequence ID" value="NZ_MQVR01000030.1"/>
</dbReference>
<evidence type="ECO:0000256" key="1">
    <source>
        <dbReference type="ARBA" id="ARBA00005582"/>
    </source>
</evidence>
<dbReference type="Proteomes" id="UP000185628">
    <property type="component" value="Unassembled WGS sequence"/>
</dbReference>
<dbReference type="AlphaFoldDB" id="A0A1Q5Q2E4"/>
<feature type="domain" description="Nudix hydrolase" evidence="3">
    <location>
        <begin position="10"/>
        <end position="158"/>
    </location>
</feature>